<name>A0A2R6AZF4_9ARCH</name>
<organism evidence="2 3">
    <name type="scientific">Candidatus Marsarchaeota G2 archaeon OSP_D</name>
    <dbReference type="NCBI Taxonomy" id="1978157"/>
    <lineage>
        <taxon>Archaea</taxon>
        <taxon>Candidatus Marsarchaeota</taxon>
        <taxon>Candidatus Marsarchaeota group 2</taxon>
    </lineage>
</organism>
<keyword evidence="1" id="KW-0472">Membrane</keyword>
<accession>A0A2R6AZF4</accession>
<feature type="transmembrane region" description="Helical" evidence="1">
    <location>
        <begin position="18"/>
        <end position="39"/>
    </location>
</feature>
<gene>
    <name evidence="2" type="ORF">B9Q03_03425</name>
</gene>
<proteinExistence type="predicted"/>
<dbReference type="AlphaFoldDB" id="A0A2R6AZF4"/>
<dbReference type="EMBL" id="NEXE01000019">
    <property type="protein sequence ID" value="PSN91713.1"/>
    <property type="molecule type" value="Genomic_DNA"/>
</dbReference>
<keyword evidence="1" id="KW-0812">Transmembrane</keyword>
<evidence type="ECO:0000313" key="3">
    <source>
        <dbReference type="Proteomes" id="UP000240322"/>
    </source>
</evidence>
<comment type="caution">
    <text evidence="2">The sequence shown here is derived from an EMBL/GenBank/DDBJ whole genome shotgun (WGS) entry which is preliminary data.</text>
</comment>
<evidence type="ECO:0000313" key="2">
    <source>
        <dbReference type="EMBL" id="PSN91713.1"/>
    </source>
</evidence>
<keyword evidence="1" id="KW-1133">Transmembrane helix</keyword>
<reference evidence="2 3" key="1">
    <citation type="submission" date="2017-04" db="EMBL/GenBank/DDBJ databases">
        <title>Novel microbial lineages endemic to geothermal iron-oxide mats fill important gaps in the evolutionary history of Archaea.</title>
        <authorList>
            <person name="Jay Z.J."/>
            <person name="Beam J.P."/>
            <person name="Dlakic M."/>
            <person name="Rusch D.B."/>
            <person name="Kozubal M.A."/>
            <person name="Inskeep W.P."/>
        </authorList>
    </citation>
    <scope>NUCLEOTIDE SEQUENCE [LARGE SCALE GENOMIC DNA]</scope>
    <source>
        <strain evidence="2">OSP_D</strain>
    </source>
</reference>
<sequence length="84" mass="9205">MILLATKHTTKTSEAYRYVPALLVQLAMLILLALSGFWLHGRIALPAANEKQRLTYPYYGNGGLSAELAQGKLGQKLSAVQFVD</sequence>
<protein>
    <submittedName>
        <fullName evidence="2">Uncharacterized protein</fullName>
    </submittedName>
</protein>
<dbReference type="Proteomes" id="UP000240322">
    <property type="component" value="Unassembled WGS sequence"/>
</dbReference>
<evidence type="ECO:0000256" key="1">
    <source>
        <dbReference type="SAM" id="Phobius"/>
    </source>
</evidence>